<dbReference type="Pfam" id="PF20985">
    <property type="entry name" value="Legum_prodom"/>
    <property type="match status" value="1"/>
</dbReference>
<dbReference type="EC" id="3.4.22.34" evidence="3"/>
<dbReference type="FunFam" id="3.40.50.1460:FF:000006">
    <property type="entry name" value="Legumain"/>
    <property type="match status" value="1"/>
</dbReference>
<dbReference type="GO" id="GO:0051603">
    <property type="term" value="P:proteolysis involved in protein catabolic process"/>
    <property type="evidence" value="ECO:0007669"/>
    <property type="project" value="TreeGrafter"/>
</dbReference>
<dbReference type="GO" id="GO:0004197">
    <property type="term" value="F:cysteine-type endopeptidase activity"/>
    <property type="evidence" value="ECO:0007669"/>
    <property type="project" value="UniProtKB-EC"/>
</dbReference>
<evidence type="ECO:0000256" key="1">
    <source>
        <dbReference type="ARBA" id="ARBA00000810"/>
    </source>
</evidence>
<keyword evidence="4" id="KW-0645">Protease</keyword>
<dbReference type="InterPro" id="IPR048501">
    <property type="entry name" value="Legum_prodom"/>
</dbReference>
<comment type="catalytic activity">
    <reaction evidence="1">
        <text>Hydrolysis of proteins and small molecule substrates at -Asn-|-Xaa- bonds.</text>
        <dbReference type="EC" id="3.4.22.34"/>
    </reaction>
</comment>
<evidence type="ECO:0000256" key="7">
    <source>
        <dbReference type="ARBA" id="ARBA00022807"/>
    </source>
</evidence>
<dbReference type="InterPro" id="IPR001096">
    <property type="entry name" value="Peptidase_C13"/>
</dbReference>
<keyword evidence="6" id="KW-0378">Hydrolase</keyword>
<feature type="signal peptide" evidence="9">
    <location>
        <begin position="1"/>
        <end position="19"/>
    </location>
</feature>
<evidence type="ECO:0000313" key="11">
    <source>
        <dbReference type="Proteomes" id="UP000095287"/>
    </source>
</evidence>
<dbReference type="Proteomes" id="UP000095287">
    <property type="component" value="Unplaced"/>
</dbReference>
<organism evidence="11 12">
    <name type="scientific">Steinernema glaseri</name>
    <dbReference type="NCBI Taxonomy" id="37863"/>
    <lineage>
        <taxon>Eukaryota</taxon>
        <taxon>Metazoa</taxon>
        <taxon>Ecdysozoa</taxon>
        <taxon>Nematoda</taxon>
        <taxon>Chromadorea</taxon>
        <taxon>Rhabditida</taxon>
        <taxon>Tylenchina</taxon>
        <taxon>Panagrolaimomorpha</taxon>
        <taxon>Strongyloidoidea</taxon>
        <taxon>Steinernematidae</taxon>
        <taxon>Steinernema</taxon>
    </lineage>
</organism>
<keyword evidence="11" id="KW-1185">Reference proteome</keyword>
<dbReference type="PIRSF" id="PIRSF019663">
    <property type="entry name" value="Legumain"/>
    <property type="match status" value="1"/>
</dbReference>
<feature type="active site" description="Nucleophile" evidence="8">
    <location>
        <position position="187"/>
    </location>
</feature>
<dbReference type="GO" id="GO:0006624">
    <property type="term" value="P:vacuolar protein processing"/>
    <property type="evidence" value="ECO:0007669"/>
    <property type="project" value="TreeGrafter"/>
</dbReference>
<protein>
    <recommendedName>
        <fullName evidence="3">legumain</fullName>
        <ecNumber evidence="3">3.4.22.34</ecNumber>
    </recommendedName>
</protein>
<name>A0A1I8ANA8_9BILA</name>
<comment type="similarity">
    <text evidence="2">Belongs to the peptidase C13 family.</text>
</comment>
<sequence>MTRLGCLLAFAALLGTTCAADEGSTKWALLIAGSNGYYNYRHQADVSHAYQLLRKRGIPEENIVTMMYDDIANSPANPYPGKLFNCPKLVDVYAGVKIDYKGDDVNAQVFLDVMTGNKAAVKGKGTGRVIESDADDHVFIYYTDHGATGIVGMPAGNPLTIHQLWNALDNMHQQKRYAKLVFYLEACESGSMFAGFPADRNVYVMTAANPDESSWAVYCNQGRLPCLGDEFSVNWMEDTEANDATVETLNTQYSDTKGATKQSHVCKYGDFDFMSETIGDFQGSRCESSRNSRFTYSDHAWAVQDVPIREMEKKIQNAESAEMRHSLRKELQLMKEKREKVASIYHSIAKRALESTRSVFSDVVSVRPQAVTQRECHNKVVQAFDEKCLSFSENPFVFHHAFILANLCEQLTSPERVIEAIEHECTGMNIANVV</sequence>
<evidence type="ECO:0000313" key="12">
    <source>
        <dbReference type="WBParaSite" id="L893_g7533.t3"/>
    </source>
</evidence>
<evidence type="ECO:0000256" key="4">
    <source>
        <dbReference type="ARBA" id="ARBA00022670"/>
    </source>
</evidence>
<accession>A0A1I8ANA8</accession>
<evidence type="ECO:0000256" key="2">
    <source>
        <dbReference type="ARBA" id="ARBA00009941"/>
    </source>
</evidence>
<dbReference type="WBParaSite" id="L893_g7533.t3">
    <property type="protein sequence ID" value="L893_g7533.t3"/>
    <property type="gene ID" value="L893_g7533"/>
</dbReference>
<dbReference type="CDD" id="cd21115">
    <property type="entry name" value="legumain_C"/>
    <property type="match status" value="1"/>
</dbReference>
<feature type="domain" description="Legumain prodomain" evidence="10">
    <location>
        <begin position="330"/>
        <end position="425"/>
    </location>
</feature>
<dbReference type="Gene3D" id="1.10.132.130">
    <property type="match status" value="1"/>
</dbReference>
<proteinExistence type="inferred from homology"/>
<evidence type="ECO:0000256" key="9">
    <source>
        <dbReference type="SAM" id="SignalP"/>
    </source>
</evidence>
<feature type="active site" evidence="8">
    <location>
        <position position="145"/>
    </location>
</feature>
<dbReference type="InterPro" id="IPR046427">
    <property type="entry name" value="Legumain_prodom_sf"/>
</dbReference>
<evidence type="ECO:0000256" key="6">
    <source>
        <dbReference type="ARBA" id="ARBA00022801"/>
    </source>
</evidence>
<evidence type="ECO:0000256" key="5">
    <source>
        <dbReference type="ARBA" id="ARBA00022729"/>
    </source>
</evidence>
<feature type="chain" id="PRO_5009314860" description="legumain" evidence="9">
    <location>
        <begin position="20"/>
        <end position="434"/>
    </location>
</feature>
<dbReference type="Pfam" id="PF01650">
    <property type="entry name" value="Peptidase_C13"/>
    <property type="match status" value="1"/>
</dbReference>
<keyword evidence="5 9" id="KW-0732">Signal</keyword>
<dbReference type="PANTHER" id="PTHR12000:SF42">
    <property type="entry name" value="LEGUMAIN"/>
    <property type="match status" value="1"/>
</dbReference>
<dbReference type="PRINTS" id="PR00776">
    <property type="entry name" value="HEMOGLOBNASE"/>
</dbReference>
<dbReference type="Gene3D" id="3.40.50.1460">
    <property type="match status" value="1"/>
</dbReference>
<dbReference type="PANTHER" id="PTHR12000">
    <property type="entry name" value="HEMOGLOBINASE FAMILY MEMBER"/>
    <property type="match status" value="1"/>
</dbReference>
<dbReference type="AlphaFoldDB" id="A0A1I8ANA8"/>
<evidence type="ECO:0000259" key="10">
    <source>
        <dbReference type="Pfam" id="PF20985"/>
    </source>
</evidence>
<evidence type="ECO:0000256" key="8">
    <source>
        <dbReference type="PIRSR" id="PIRSR019663-1"/>
    </source>
</evidence>
<evidence type="ECO:0000256" key="3">
    <source>
        <dbReference type="ARBA" id="ARBA00012628"/>
    </source>
</evidence>
<keyword evidence="7" id="KW-0788">Thiol protease</keyword>
<dbReference type="GO" id="GO:0005773">
    <property type="term" value="C:vacuole"/>
    <property type="evidence" value="ECO:0007669"/>
    <property type="project" value="GOC"/>
</dbReference>
<reference evidence="12" key="1">
    <citation type="submission" date="2016-11" db="UniProtKB">
        <authorList>
            <consortium name="WormBaseParasite"/>
        </authorList>
    </citation>
    <scope>IDENTIFICATION</scope>
</reference>